<reference evidence="2 3" key="1">
    <citation type="journal article" date="2021" name="Int. J. Syst. Evol. Microbiol.">
        <title>Reticulibacter mediterranei gen. nov., sp. nov., within the new family Reticulibacteraceae fam. nov., and Ktedonospora formicarum gen. nov., sp. nov., Ktedonobacter robiniae sp. nov., Dictyobacter formicarum sp. nov. and Dictyobacter arantiisoli sp. nov., belonging to the class Ktedonobacteria.</title>
        <authorList>
            <person name="Yabe S."/>
            <person name="Zheng Y."/>
            <person name="Wang C.M."/>
            <person name="Sakai Y."/>
            <person name="Abe K."/>
            <person name="Yokota A."/>
            <person name="Donadio S."/>
            <person name="Cavaletti L."/>
            <person name="Monciardini P."/>
        </authorList>
    </citation>
    <scope>NUCLEOTIDE SEQUENCE [LARGE SCALE GENOMIC DNA]</scope>
    <source>
        <strain evidence="2 3">SOSP1-9</strain>
    </source>
</reference>
<sequence length="475" mass="53119">MPTLEEINAAAPETPVFLLNLYASALLNKAALHAVGYTRDTPSPARGEIQKDAWGNPTGLLLAQPDAALLYATLAHGPRLGYEDQLNSTRHFLRELNRLGLTSVVDAGGGLQRYPEDYQVIEALNKADQLTLRIAYNLFTQQPGKEIEDFRRWFQLTRPGQGNEYLRMNGIGEKITDAAYDFENFQQPRPEISSDVDAAFKEAISLIVEHRWPFRLHATYDESINHYLDLFEDINRRIPFDGLRWFFDHAETISPRNIERVKALGGGIAIQDRLAFQGEYFVYRYGKQAVAAAPPFRRMLDIGVPVGAGTDATRVASYNPWVALCWLITGRTVGGMELYPPENRLSREEALLWYTSGSAWFSGEEEKKGRIAPDQLADLAVLSDDYFIIAEEDIPRISSVLTLVGGKIVYAAREFAPLDPPLPPVSPSWSPVAVYGGARTPEVKRTTSGGNHLHLPHMGAHDWRENDPGCDCFVF</sequence>
<evidence type="ECO:0000259" key="1">
    <source>
        <dbReference type="Pfam" id="PF07969"/>
    </source>
</evidence>
<comment type="caution">
    <text evidence="2">The sequence shown here is derived from an EMBL/GenBank/DDBJ whole genome shotgun (WGS) entry which is preliminary data.</text>
</comment>
<dbReference type="InterPro" id="IPR032466">
    <property type="entry name" value="Metal_Hydrolase"/>
</dbReference>
<evidence type="ECO:0000313" key="3">
    <source>
        <dbReference type="Proteomes" id="UP000635565"/>
    </source>
</evidence>
<dbReference type="PANTHER" id="PTHR22642">
    <property type="entry name" value="IMIDAZOLONEPROPIONASE"/>
    <property type="match status" value="1"/>
</dbReference>
<dbReference type="InterPro" id="IPR013108">
    <property type="entry name" value="Amidohydro_3"/>
</dbReference>
<dbReference type="Gene3D" id="2.30.40.10">
    <property type="entry name" value="Urease, subunit C, domain 1"/>
    <property type="match status" value="1"/>
</dbReference>
<accession>A0ABQ3VAH9</accession>
<dbReference type="SUPFAM" id="SSF51556">
    <property type="entry name" value="Metallo-dependent hydrolases"/>
    <property type="match status" value="1"/>
</dbReference>
<dbReference type="InterPro" id="IPR011059">
    <property type="entry name" value="Metal-dep_hydrolase_composite"/>
</dbReference>
<keyword evidence="3" id="KW-1185">Reference proteome</keyword>
<proteinExistence type="predicted"/>
<dbReference type="PANTHER" id="PTHR22642:SF21">
    <property type="entry name" value="PERIPLASMIC PROTEIN"/>
    <property type="match status" value="1"/>
</dbReference>
<dbReference type="SUPFAM" id="SSF51338">
    <property type="entry name" value="Composite domain of metallo-dependent hydrolases"/>
    <property type="match status" value="1"/>
</dbReference>
<gene>
    <name evidence="2" type="ORF">KSZ_06790</name>
</gene>
<dbReference type="Proteomes" id="UP000635565">
    <property type="component" value="Unassembled WGS sequence"/>
</dbReference>
<evidence type="ECO:0000313" key="2">
    <source>
        <dbReference type="EMBL" id="GHO82673.1"/>
    </source>
</evidence>
<dbReference type="Pfam" id="PF07969">
    <property type="entry name" value="Amidohydro_3"/>
    <property type="match status" value="1"/>
</dbReference>
<dbReference type="Gene3D" id="3.20.20.140">
    <property type="entry name" value="Metal-dependent hydrolases"/>
    <property type="match status" value="1"/>
</dbReference>
<feature type="domain" description="Amidohydrolase 3" evidence="1">
    <location>
        <begin position="2"/>
        <end position="410"/>
    </location>
</feature>
<dbReference type="Gene3D" id="3.10.310.70">
    <property type="match status" value="1"/>
</dbReference>
<dbReference type="EMBL" id="BNJJ01000002">
    <property type="protein sequence ID" value="GHO82673.1"/>
    <property type="molecule type" value="Genomic_DNA"/>
</dbReference>
<protein>
    <submittedName>
        <fullName evidence="2">Amidohydrolase</fullName>
    </submittedName>
</protein>
<organism evidence="2 3">
    <name type="scientific">Dictyobacter formicarum</name>
    <dbReference type="NCBI Taxonomy" id="2778368"/>
    <lineage>
        <taxon>Bacteria</taxon>
        <taxon>Bacillati</taxon>
        <taxon>Chloroflexota</taxon>
        <taxon>Ktedonobacteria</taxon>
        <taxon>Ktedonobacterales</taxon>
        <taxon>Dictyobacteraceae</taxon>
        <taxon>Dictyobacter</taxon>
    </lineage>
</organism>
<name>A0ABQ3VAH9_9CHLR</name>